<keyword evidence="3" id="KW-1185">Reference proteome</keyword>
<evidence type="ECO:0000256" key="1">
    <source>
        <dbReference type="SAM" id="MobiDB-lite"/>
    </source>
</evidence>
<dbReference type="RefSeq" id="WP_093885281.1">
    <property type="nucleotide sequence ID" value="NZ_FOQY01000001.1"/>
</dbReference>
<evidence type="ECO:0000313" key="2">
    <source>
        <dbReference type="EMBL" id="SFI14617.1"/>
    </source>
</evidence>
<dbReference type="AlphaFoldDB" id="A0A1I3FTY6"/>
<feature type="compositionally biased region" description="Polar residues" evidence="1">
    <location>
        <begin position="1"/>
        <end position="16"/>
    </location>
</feature>
<gene>
    <name evidence="2" type="ORF">SAMN05216275_101361</name>
</gene>
<protein>
    <submittedName>
        <fullName evidence="2">Uncharacterized protein</fullName>
    </submittedName>
</protein>
<name>A0A1I3FTY6_9ACTN</name>
<dbReference type="EMBL" id="FOQY01000001">
    <property type="protein sequence ID" value="SFI14617.1"/>
    <property type="molecule type" value="Genomic_DNA"/>
</dbReference>
<reference evidence="3" key="1">
    <citation type="submission" date="2016-10" db="EMBL/GenBank/DDBJ databases">
        <authorList>
            <person name="Varghese N."/>
            <person name="Submissions S."/>
        </authorList>
    </citation>
    <scope>NUCLEOTIDE SEQUENCE [LARGE SCALE GENOMIC DNA]</scope>
    <source>
        <strain evidence="3">CGMCC 4.2126</strain>
    </source>
</reference>
<feature type="region of interest" description="Disordered" evidence="1">
    <location>
        <begin position="1"/>
        <end position="45"/>
    </location>
</feature>
<organism evidence="2 3">
    <name type="scientific">Streptosporangium canum</name>
    <dbReference type="NCBI Taxonomy" id="324952"/>
    <lineage>
        <taxon>Bacteria</taxon>
        <taxon>Bacillati</taxon>
        <taxon>Actinomycetota</taxon>
        <taxon>Actinomycetes</taxon>
        <taxon>Streptosporangiales</taxon>
        <taxon>Streptosporangiaceae</taxon>
        <taxon>Streptosporangium</taxon>
    </lineage>
</organism>
<sequence>MREHGTSTFRSLSTTDPVRVYDKPLPSAPGGDGISNDYEVDTPSVPAGRYTMTIDYVATAK</sequence>
<dbReference type="GeneID" id="96296245"/>
<proteinExistence type="predicted"/>
<evidence type="ECO:0000313" key="3">
    <source>
        <dbReference type="Proteomes" id="UP000199111"/>
    </source>
</evidence>
<dbReference type="Proteomes" id="UP000199111">
    <property type="component" value="Unassembled WGS sequence"/>
</dbReference>
<accession>A0A1I3FTY6</accession>